<gene>
    <name evidence="2" type="ORF">EIP91_001460</name>
</gene>
<organism evidence="2 3">
    <name type="scientific">Steccherinum ochraceum</name>
    <dbReference type="NCBI Taxonomy" id="92696"/>
    <lineage>
        <taxon>Eukaryota</taxon>
        <taxon>Fungi</taxon>
        <taxon>Dikarya</taxon>
        <taxon>Basidiomycota</taxon>
        <taxon>Agaricomycotina</taxon>
        <taxon>Agaricomycetes</taxon>
        <taxon>Polyporales</taxon>
        <taxon>Steccherinaceae</taxon>
        <taxon>Steccherinum</taxon>
    </lineage>
</organism>
<name>A0A4R0RKA6_9APHY</name>
<evidence type="ECO:0000256" key="1">
    <source>
        <dbReference type="SAM" id="SignalP"/>
    </source>
</evidence>
<reference evidence="2 3" key="1">
    <citation type="submission" date="2018-11" db="EMBL/GenBank/DDBJ databases">
        <title>Genome assembly of Steccherinum ochraceum LE-BIN_3174, the white-rot fungus of the Steccherinaceae family (The Residual Polyporoid clade, Polyporales, Basidiomycota).</title>
        <authorList>
            <person name="Fedorova T.V."/>
            <person name="Glazunova O.A."/>
            <person name="Landesman E.O."/>
            <person name="Moiseenko K.V."/>
            <person name="Psurtseva N.V."/>
            <person name="Savinova O.S."/>
            <person name="Shakhova N.V."/>
            <person name="Tyazhelova T.V."/>
            <person name="Vasina D.V."/>
        </authorList>
    </citation>
    <scope>NUCLEOTIDE SEQUENCE [LARGE SCALE GENOMIC DNA]</scope>
    <source>
        <strain evidence="2 3">LE-BIN_3174</strain>
    </source>
</reference>
<comment type="caution">
    <text evidence="2">The sequence shown here is derived from an EMBL/GenBank/DDBJ whole genome shotgun (WGS) entry which is preliminary data.</text>
</comment>
<dbReference type="Proteomes" id="UP000292702">
    <property type="component" value="Unassembled WGS sequence"/>
</dbReference>
<accession>A0A4R0RKA6</accession>
<evidence type="ECO:0000313" key="3">
    <source>
        <dbReference type="Proteomes" id="UP000292702"/>
    </source>
</evidence>
<feature type="signal peptide" evidence="1">
    <location>
        <begin position="1"/>
        <end position="19"/>
    </location>
</feature>
<dbReference type="AlphaFoldDB" id="A0A4R0RKA6"/>
<protein>
    <recommendedName>
        <fullName evidence="4">Cyanovirin-N domain-containing protein</fullName>
    </recommendedName>
</protein>
<keyword evidence="3" id="KW-1185">Reference proteome</keyword>
<feature type="chain" id="PRO_5020906959" description="Cyanovirin-N domain-containing protein" evidence="1">
    <location>
        <begin position="20"/>
        <end position="189"/>
    </location>
</feature>
<evidence type="ECO:0000313" key="2">
    <source>
        <dbReference type="EMBL" id="TCD66355.1"/>
    </source>
</evidence>
<keyword evidence="1" id="KW-0732">Signal</keyword>
<dbReference type="OrthoDB" id="3226519at2759"/>
<proteinExistence type="predicted"/>
<sequence>MRFTIIAALSLSFIPLALSAAVSDNVLSLCQSPQVVDERFIGQDKNVRLQALKCANSLIHERETSLEKRQTLPIDVCGNECDTNCFVPAGGGPDPNECHVISDALLFDSQNIGALFNITTNAAVITMTFRSCESFFVNQAGVDLQYCRTDWSTVLDFVAFNCQATQNAHGGNCVAADQRWFIQVQNSSG</sequence>
<evidence type="ECO:0008006" key="4">
    <source>
        <dbReference type="Google" id="ProtNLM"/>
    </source>
</evidence>
<dbReference type="EMBL" id="RWJN01000138">
    <property type="protein sequence ID" value="TCD66355.1"/>
    <property type="molecule type" value="Genomic_DNA"/>
</dbReference>